<protein>
    <recommendedName>
        <fullName evidence="5">Glycosyltransferase</fullName>
        <ecNumber evidence="5">2.4.1.-</ecNumber>
    </recommendedName>
</protein>
<keyword evidence="7" id="KW-1185">Reference proteome</keyword>
<organism evidence="6 7">
    <name type="scientific">Cinnamomum micranthum f. kanehirae</name>
    <dbReference type="NCBI Taxonomy" id="337451"/>
    <lineage>
        <taxon>Eukaryota</taxon>
        <taxon>Viridiplantae</taxon>
        <taxon>Streptophyta</taxon>
        <taxon>Embryophyta</taxon>
        <taxon>Tracheophyta</taxon>
        <taxon>Spermatophyta</taxon>
        <taxon>Magnoliopsida</taxon>
        <taxon>Magnoliidae</taxon>
        <taxon>Laurales</taxon>
        <taxon>Lauraceae</taxon>
        <taxon>Cinnamomum</taxon>
    </lineage>
</organism>
<dbReference type="PANTHER" id="PTHR48048:SF76">
    <property type="entry name" value="UDP-GLYCOSYLTRANSFERASE 708D1-LIKE"/>
    <property type="match status" value="1"/>
</dbReference>
<evidence type="ECO:0000256" key="5">
    <source>
        <dbReference type="RuleBase" id="RU362057"/>
    </source>
</evidence>
<dbReference type="SUPFAM" id="SSF53756">
    <property type="entry name" value="UDP-Glycosyltransferase/glycogen phosphorylase"/>
    <property type="match status" value="1"/>
</dbReference>
<accession>A0A443PJ10</accession>
<dbReference type="AlphaFoldDB" id="A0A443PJ10"/>
<dbReference type="CDD" id="cd03784">
    <property type="entry name" value="GT1_Gtf-like"/>
    <property type="match status" value="1"/>
</dbReference>
<evidence type="ECO:0000256" key="3">
    <source>
        <dbReference type="ARBA" id="ARBA00022679"/>
    </source>
</evidence>
<dbReference type="PROSITE" id="PS00375">
    <property type="entry name" value="UDPGT"/>
    <property type="match status" value="1"/>
</dbReference>
<dbReference type="OrthoDB" id="5835829at2759"/>
<comment type="similarity">
    <text evidence="1 4">Belongs to the UDP-glycosyltransferase family.</text>
</comment>
<dbReference type="EMBL" id="QPKB01000008">
    <property type="protein sequence ID" value="RWR90749.1"/>
    <property type="molecule type" value="Genomic_DNA"/>
</dbReference>
<evidence type="ECO:0000256" key="2">
    <source>
        <dbReference type="ARBA" id="ARBA00022676"/>
    </source>
</evidence>
<comment type="caution">
    <text evidence="6">The sequence shown here is derived from an EMBL/GenBank/DDBJ whole genome shotgun (WGS) entry which is preliminary data.</text>
</comment>
<dbReference type="EC" id="2.4.1.-" evidence="5"/>
<evidence type="ECO:0000313" key="7">
    <source>
        <dbReference type="Proteomes" id="UP000283530"/>
    </source>
</evidence>
<evidence type="ECO:0000256" key="1">
    <source>
        <dbReference type="ARBA" id="ARBA00009995"/>
    </source>
</evidence>
<evidence type="ECO:0000256" key="4">
    <source>
        <dbReference type="RuleBase" id="RU003718"/>
    </source>
</evidence>
<dbReference type="InterPro" id="IPR035595">
    <property type="entry name" value="UDP_glycos_trans_CS"/>
</dbReference>
<keyword evidence="3 4" id="KW-0808">Transferase</keyword>
<keyword evidence="2 4" id="KW-0328">Glycosyltransferase</keyword>
<evidence type="ECO:0000313" key="6">
    <source>
        <dbReference type="EMBL" id="RWR90749.1"/>
    </source>
</evidence>
<proteinExistence type="inferred from homology"/>
<dbReference type="PANTHER" id="PTHR48048">
    <property type="entry name" value="GLYCOSYLTRANSFERASE"/>
    <property type="match status" value="1"/>
</dbReference>
<dbReference type="Proteomes" id="UP000283530">
    <property type="component" value="Unassembled WGS sequence"/>
</dbReference>
<dbReference type="Gene3D" id="3.40.50.2000">
    <property type="entry name" value="Glycogen Phosphorylase B"/>
    <property type="match status" value="2"/>
</dbReference>
<name>A0A443PJ10_9MAGN</name>
<gene>
    <name evidence="6" type="ORF">CKAN_01986000</name>
</gene>
<dbReference type="InterPro" id="IPR002213">
    <property type="entry name" value="UDP_glucos_trans"/>
</dbReference>
<reference evidence="6 7" key="1">
    <citation type="journal article" date="2019" name="Nat. Plants">
        <title>Stout camphor tree genome fills gaps in understanding of flowering plant genome evolution.</title>
        <authorList>
            <person name="Chaw S.M."/>
            <person name="Liu Y.C."/>
            <person name="Wu Y.W."/>
            <person name="Wang H.Y."/>
            <person name="Lin C.I."/>
            <person name="Wu C.S."/>
            <person name="Ke H.M."/>
            <person name="Chang L.Y."/>
            <person name="Hsu C.Y."/>
            <person name="Yang H.T."/>
            <person name="Sudianto E."/>
            <person name="Hsu M.H."/>
            <person name="Wu K.P."/>
            <person name="Wang L.N."/>
            <person name="Leebens-Mack J.H."/>
            <person name="Tsai I.J."/>
        </authorList>
    </citation>
    <scope>NUCLEOTIDE SEQUENCE [LARGE SCALE GENOMIC DNA]</scope>
    <source>
        <strain evidence="7">cv. Chaw 1501</strain>
        <tissue evidence="6">Young leaves</tissue>
    </source>
</reference>
<sequence length="468" mass="50951">MQTDSSIAPMHVALFPSAGMGHLAPFLRLAVALDARGCSVTFISILPTVSSAESSHLSHFFSTYPQIHCMEFHLPRNEPSTASPADPFFLQWESIRRSAHLLPSLLTSISPPISALITDITLTSSIFDAVANLPFSNYVLFTSCAATLALFSYFPITAQSDTFDANCQLQIPGLQPIPNSDIPPPLLLPKNLFKTTVMENGLALMKADGIIVNTFDALEPNTLMALNKGIVVPAFPPVVTVGPLERCSFEHSREGTKQQLFSWLNAQPARSVMYVSFGSRNALSRDQIKQLAEGLEKSNCRFLWAVKSKVVDKEDMVTLGELVGDEFLERVKEKGVVVNGWVEQWGVLGHPAVGGFMSHCGWNSVTEAAWHGVPVLAWPQAGDQRINAGVVERSGLGIWERKWGWGGDNAEVVMGAEIGEKLQEFMNNAGIRVSAARVREEAKCAISAGGTSASSWMNLVERLKSKVI</sequence>
<dbReference type="Pfam" id="PF00201">
    <property type="entry name" value="UDPGT"/>
    <property type="match status" value="1"/>
</dbReference>
<dbReference type="FunFam" id="3.40.50.2000:FF:000056">
    <property type="entry name" value="Glycosyltransferase"/>
    <property type="match status" value="1"/>
</dbReference>
<dbReference type="GO" id="GO:0035251">
    <property type="term" value="F:UDP-glucosyltransferase activity"/>
    <property type="evidence" value="ECO:0007669"/>
    <property type="project" value="InterPro"/>
</dbReference>
<dbReference type="InterPro" id="IPR050481">
    <property type="entry name" value="UDP-glycosyltransf_plant"/>
</dbReference>